<protein>
    <recommendedName>
        <fullName evidence="2">histidine kinase</fullName>
        <ecNumber evidence="2">2.7.13.3</ecNumber>
    </recommendedName>
</protein>
<dbReference type="SMART" id="SM00387">
    <property type="entry name" value="HATPase_c"/>
    <property type="match status" value="1"/>
</dbReference>
<dbReference type="Pfam" id="PF08448">
    <property type="entry name" value="PAS_4"/>
    <property type="match status" value="1"/>
</dbReference>
<proteinExistence type="predicted"/>
<dbReference type="Pfam" id="PF01590">
    <property type="entry name" value="GAF"/>
    <property type="match status" value="1"/>
</dbReference>
<dbReference type="SMART" id="SM00065">
    <property type="entry name" value="GAF"/>
    <property type="match status" value="1"/>
</dbReference>
<dbReference type="InterPro" id="IPR036890">
    <property type="entry name" value="HATPase_C_sf"/>
</dbReference>
<evidence type="ECO:0000256" key="3">
    <source>
        <dbReference type="ARBA" id="ARBA00022553"/>
    </source>
</evidence>
<evidence type="ECO:0000256" key="1">
    <source>
        <dbReference type="ARBA" id="ARBA00000085"/>
    </source>
</evidence>
<dbReference type="PANTHER" id="PTHR43047">
    <property type="entry name" value="TWO-COMPONENT HISTIDINE PROTEIN KINASE"/>
    <property type="match status" value="1"/>
</dbReference>
<sequence length="691" mass="78424">MNTQSTPDFRLLFESSPGLFLVFLPDAPRYTIVAASDAYTKQSKVKREEIVGKGVFDVFPENPDEMAAQGRKLLVESFKKVMKSNRPDKMDILRYDIKNDTDKFETHFWLVMNSPVLDMEGKILYIINQVEDVTNLVVEKQGAEMALKESEKLFKLLVENLPIGVWLIDKQGHIFSENPAAIKIWGGDKKIPIQNYNELQGWVYETGKKIESHEWASVRALEKGEICLNEVLRIKKFDGTYGVILNSAAPIKDERGQIIGALVQNQDIAEQKKYESEQKFQLNVSRILAESLELDTNKLGKLLIPNFADCCVFYTTNLEEDVHLEFVAHKDSDKAIVLEEFIRRYPRNSKYFQSIKEVLFEGKPIVVSYLTNEEFVEAFPDSKDRSLYSALAIKSFISVPVVARGKSMGAVTLCFNDSGRRFDVNALPFCEEFANALALALDKARLYKEAREAIGIREDVLAMVSHDLQNPLSVIMMSLKAIQKIDLHDEKSKEKMNKATIRIKRSSELMQGLIARILDFAKIQAGTFSIDFKDHDPKMILEEFIESARLLAEEKCIKIINDIDDDLPHVLCDKDRFLQVLSNLIGNAIKFTQKGGKIIVHARRLDHQILFSIEDTGSGMSEDQLPHIFDRFWQVEHSSKHGVGLGLAIAKGIVEAHNGKIWVDSEKGVGTNFHFLLPIGAMKSDFMHSFH</sequence>
<dbReference type="SUPFAM" id="SSF47384">
    <property type="entry name" value="Homodimeric domain of signal transducing histidine kinase"/>
    <property type="match status" value="1"/>
</dbReference>
<dbReference type="OrthoDB" id="5288998at2"/>
<dbReference type="InterPro" id="IPR003018">
    <property type="entry name" value="GAF"/>
</dbReference>
<dbReference type="InterPro" id="IPR005467">
    <property type="entry name" value="His_kinase_dom"/>
</dbReference>
<gene>
    <name evidence="6" type="ORF">C0V70_16660</name>
</gene>
<dbReference type="GO" id="GO:0009927">
    <property type="term" value="F:histidine phosphotransfer kinase activity"/>
    <property type="evidence" value="ECO:0007669"/>
    <property type="project" value="TreeGrafter"/>
</dbReference>
<dbReference type="SMART" id="SM00091">
    <property type="entry name" value="PAS"/>
    <property type="match status" value="2"/>
</dbReference>
<dbReference type="Pfam" id="PF00512">
    <property type="entry name" value="HisKA"/>
    <property type="match status" value="1"/>
</dbReference>
<dbReference type="Gene3D" id="3.30.450.40">
    <property type="match status" value="1"/>
</dbReference>
<dbReference type="GO" id="GO:0000155">
    <property type="term" value="F:phosphorelay sensor kinase activity"/>
    <property type="evidence" value="ECO:0007669"/>
    <property type="project" value="InterPro"/>
</dbReference>
<dbReference type="AlphaFoldDB" id="A0A2K9NW14"/>
<dbReference type="PANTHER" id="PTHR43047:SF72">
    <property type="entry name" value="OSMOSENSING HISTIDINE PROTEIN KINASE SLN1"/>
    <property type="match status" value="1"/>
</dbReference>
<dbReference type="EC" id="2.7.13.3" evidence="2"/>
<accession>A0A2K9NW14</accession>
<dbReference type="FunFam" id="3.30.565.10:FF:000006">
    <property type="entry name" value="Sensor histidine kinase WalK"/>
    <property type="match status" value="1"/>
</dbReference>
<evidence type="ECO:0000313" key="6">
    <source>
        <dbReference type="EMBL" id="AUN99708.1"/>
    </source>
</evidence>
<dbReference type="PRINTS" id="PR00344">
    <property type="entry name" value="BCTRLSENSOR"/>
</dbReference>
<dbReference type="Gene3D" id="3.30.450.20">
    <property type="entry name" value="PAS domain"/>
    <property type="match status" value="2"/>
</dbReference>
<keyword evidence="7" id="KW-1185">Reference proteome</keyword>
<name>A0A2K9NW14_BACTC</name>
<dbReference type="KEGG" id="bsto:C0V70_16660"/>
<dbReference type="SUPFAM" id="SSF55874">
    <property type="entry name" value="ATPase domain of HSP90 chaperone/DNA topoisomerase II/histidine kinase"/>
    <property type="match status" value="1"/>
</dbReference>
<dbReference type="CDD" id="cd00075">
    <property type="entry name" value="HATPase"/>
    <property type="match status" value="1"/>
</dbReference>
<evidence type="ECO:0000256" key="4">
    <source>
        <dbReference type="ARBA" id="ARBA00022679"/>
    </source>
</evidence>
<dbReference type="Pfam" id="PF02518">
    <property type="entry name" value="HATPase_c"/>
    <property type="match status" value="1"/>
</dbReference>
<dbReference type="SUPFAM" id="SSF55781">
    <property type="entry name" value="GAF domain-like"/>
    <property type="match status" value="1"/>
</dbReference>
<dbReference type="EMBL" id="CP025704">
    <property type="protein sequence ID" value="AUN99708.1"/>
    <property type="molecule type" value="Genomic_DNA"/>
</dbReference>
<dbReference type="CDD" id="cd00082">
    <property type="entry name" value="HisKA"/>
    <property type="match status" value="1"/>
</dbReference>
<evidence type="ECO:0000256" key="2">
    <source>
        <dbReference type="ARBA" id="ARBA00012438"/>
    </source>
</evidence>
<dbReference type="Proteomes" id="UP000235584">
    <property type="component" value="Chromosome"/>
</dbReference>
<evidence type="ECO:0000313" key="7">
    <source>
        <dbReference type="Proteomes" id="UP000235584"/>
    </source>
</evidence>
<keyword evidence="4" id="KW-0808">Transferase</keyword>
<dbReference type="InterPro" id="IPR000014">
    <property type="entry name" value="PAS"/>
</dbReference>
<dbReference type="InterPro" id="IPR000700">
    <property type="entry name" value="PAS-assoc_C"/>
</dbReference>
<dbReference type="InterPro" id="IPR003594">
    <property type="entry name" value="HATPase_dom"/>
</dbReference>
<dbReference type="PROSITE" id="PS50112">
    <property type="entry name" value="PAS"/>
    <property type="match status" value="1"/>
</dbReference>
<dbReference type="InterPro" id="IPR004358">
    <property type="entry name" value="Sig_transdc_His_kin-like_C"/>
</dbReference>
<dbReference type="SMART" id="SM00388">
    <property type="entry name" value="HisKA"/>
    <property type="match status" value="1"/>
</dbReference>
<dbReference type="InterPro" id="IPR029016">
    <property type="entry name" value="GAF-like_dom_sf"/>
</dbReference>
<dbReference type="InterPro" id="IPR013656">
    <property type="entry name" value="PAS_4"/>
</dbReference>
<evidence type="ECO:0000256" key="5">
    <source>
        <dbReference type="ARBA" id="ARBA00022777"/>
    </source>
</evidence>
<dbReference type="Gene3D" id="3.30.565.10">
    <property type="entry name" value="Histidine kinase-like ATPase, C-terminal domain"/>
    <property type="match status" value="1"/>
</dbReference>
<comment type="catalytic activity">
    <reaction evidence="1">
        <text>ATP + protein L-histidine = ADP + protein N-phospho-L-histidine.</text>
        <dbReference type="EC" id="2.7.13.3"/>
    </reaction>
</comment>
<dbReference type="NCBIfam" id="TIGR00229">
    <property type="entry name" value="sensory_box"/>
    <property type="match status" value="1"/>
</dbReference>
<organism evidence="6 7">
    <name type="scientific">Bacteriovorax stolpii</name>
    <name type="common">Bdellovibrio stolpii</name>
    <dbReference type="NCBI Taxonomy" id="960"/>
    <lineage>
        <taxon>Bacteria</taxon>
        <taxon>Pseudomonadati</taxon>
        <taxon>Bdellovibrionota</taxon>
        <taxon>Bacteriovoracia</taxon>
        <taxon>Bacteriovoracales</taxon>
        <taxon>Bacteriovoracaceae</taxon>
        <taxon>Bacteriovorax</taxon>
    </lineage>
</organism>
<reference evidence="6 7" key="1">
    <citation type="submission" date="2018-01" db="EMBL/GenBank/DDBJ databases">
        <title>Complete genome sequence of Bacteriovorax stolpii DSM12778.</title>
        <authorList>
            <person name="Tang B."/>
            <person name="Chang J."/>
        </authorList>
    </citation>
    <scope>NUCLEOTIDE SEQUENCE [LARGE SCALE GENOMIC DNA]</scope>
    <source>
        <strain evidence="6 7">DSM 12778</strain>
    </source>
</reference>
<keyword evidence="3" id="KW-0597">Phosphoprotein</keyword>
<dbReference type="RefSeq" id="WP_102244999.1">
    <property type="nucleotide sequence ID" value="NZ_CP025704.1"/>
</dbReference>
<dbReference type="InterPro" id="IPR035965">
    <property type="entry name" value="PAS-like_dom_sf"/>
</dbReference>
<dbReference type="Gene3D" id="1.10.287.130">
    <property type="match status" value="1"/>
</dbReference>
<dbReference type="PROSITE" id="PS50113">
    <property type="entry name" value="PAC"/>
    <property type="match status" value="1"/>
</dbReference>
<dbReference type="InterPro" id="IPR003661">
    <property type="entry name" value="HisK_dim/P_dom"/>
</dbReference>
<dbReference type="SUPFAM" id="SSF55785">
    <property type="entry name" value="PYP-like sensor domain (PAS domain)"/>
    <property type="match status" value="2"/>
</dbReference>
<dbReference type="GO" id="GO:0005886">
    <property type="term" value="C:plasma membrane"/>
    <property type="evidence" value="ECO:0007669"/>
    <property type="project" value="TreeGrafter"/>
</dbReference>
<keyword evidence="5" id="KW-0418">Kinase</keyword>
<dbReference type="Pfam" id="PF13188">
    <property type="entry name" value="PAS_8"/>
    <property type="match status" value="1"/>
</dbReference>
<dbReference type="PROSITE" id="PS50109">
    <property type="entry name" value="HIS_KIN"/>
    <property type="match status" value="1"/>
</dbReference>
<dbReference type="InterPro" id="IPR036097">
    <property type="entry name" value="HisK_dim/P_sf"/>
</dbReference>